<organism evidence="7 8">
    <name type="scientific">Drosophila erecta</name>
    <name type="common">Fruit fly</name>
    <dbReference type="NCBI Taxonomy" id="7220"/>
    <lineage>
        <taxon>Eukaryota</taxon>
        <taxon>Metazoa</taxon>
        <taxon>Ecdysozoa</taxon>
        <taxon>Arthropoda</taxon>
        <taxon>Hexapoda</taxon>
        <taxon>Insecta</taxon>
        <taxon>Pterygota</taxon>
        <taxon>Neoptera</taxon>
        <taxon>Endopterygota</taxon>
        <taxon>Diptera</taxon>
        <taxon>Brachycera</taxon>
        <taxon>Muscomorpha</taxon>
        <taxon>Ephydroidea</taxon>
        <taxon>Drosophilidae</taxon>
        <taxon>Drosophila</taxon>
        <taxon>Sophophora</taxon>
    </lineage>
</organism>
<dbReference type="GO" id="GO:0008236">
    <property type="term" value="F:serine-type peptidase activity"/>
    <property type="evidence" value="ECO:0007669"/>
    <property type="project" value="InterPro"/>
</dbReference>
<feature type="domain" description="Dipeptidylpeptidase IV N-terminal" evidence="6">
    <location>
        <begin position="106"/>
        <end position="458"/>
    </location>
</feature>
<dbReference type="HOGENOM" id="CLU_006105_4_0_1"/>
<evidence type="ECO:0000256" key="4">
    <source>
        <dbReference type="SAM" id="SignalP"/>
    </source>
</evidence>
<dbReference type="EMBL" id="CH954177">
    <property type="protein sequence ID" value="EDV57907.1"/>
    <property type="molecule type" value="Genomic_DNA"/>
</dbReference>
<evidence type="ECO:0000259" key="6">
    <source>
        <dbReference type="Pfam" id="PF00930"/>
    </source>
</evidence>
<dbReference type="Pfam" id="PF00930">
    <property type="entry name" value="DPPIV_N"/>
    <property type="match status" value="1"/>
</dbReference>
<comment type="similarity">
    <text evidence="1">Belongs to the peptidase S9B family. DPPIV subfamily.</text>
</comment>
<dbReference type="InterPro" id="IPR050278">
    <property type="entry name" value="Serine_Prot_S9B/DPPIV"/>
</dbReference>
<name>B3N577_DROER</name>
<dbReference type="SUPFAM" id="SSF82171">
    <property type="entry name" value="DPP6 N-terminal domain-like"/>
    <property type="match status" value="1"/>
</dbReference>
<proteinExistence type="inferred from homology"/>
<dbReference type="FunFam" id="3.40.50.1820:FF:000003">
    <property type="entry name" value="Dipeptidyl peptidase 4"/>
    <property type="match status" value="1"/>
</dbReference>
<feature type="signal peptide" evidence="4">
    <location>
        <begin position="1"/>
        <end position="20"/>
    </location>
</feature>
<reference evidence="7 8" key="2">
    <citation type="journal article" date="2008" name="Bioinformatics">
        <title>Assembly reconciliation.</title>
        <authorList>
            <person name="Zimin A.V."/>
            <person name="Smith D.R."/>
            <person name="Sutton G."/>
            <person name="Yorke J.A."/>
        </authorList>
    </citation>
    <scope>NUCLEOTIDE SEQUENCE [LARGE SCALE GENOMIC DNA]</scope>
    <source>
        <strain evidence="7 8">TSC#14021-0224.01</strain>
    </source>
</reference>
<dbReference type="Gene3D" id="2.140.10.30">
    <property type="entry name" value="Dipeptidylpeptidase IV, N-terminal domain"/>
    <property type="match status" value="1"/>
</dbReference>
<gene>
    <name evidence="7" type="primary">Dere\GG25098</name>
    <name evidence="7" type="synonym">dere_GLEANR_9763</name>
    <name evidence="7" type="synonym">GG25098</name>
    <name evidence="7" type="ORF">Dere_GG25098</name>
</gene>
<dbReference type="PANTHER" id="PTHR11731:SF154">
    <property type="entry name" value="VENOM DIPEPTIDYL PEPTIDASE 4-LIKE PROTEIN"/>
    <property type="match status" value="1"/>
</dbReference>
<evidence type="ECO:0000313" key="7">
    <source>
        <dbReference type="EMBL" id="EDV57907.1"/>
    </source>
</evidence>
<evidence type="ECO:0000259" key="5">
    <source>
        <dbReference type="Pfam" id="PF00326"/>
    </source>
</evidence>
<feature type="chain" id="PRO_5002794149" description="Venom dipeptidyl peptidase 4" evidence="4">
    <location>
        <begin position="21"/>
        <end position="754"/>
    </location>
</feature>
<protein>
    <recommendedName>
        <fullName evidence="3">Venom dipeptidyl peptidase 4</fullName>
    </recommendedName>
</protein>
<keyword evidence="8" id="KW-1185">Reference proteome</keyword>
<dbReference type="InterPro" id="IPR029058">
    <property type="entry name" value="AB_hydrolase_fold"/>
</dbReference>
<evidence type="ECO:0000313" key="8">
    <source>
        <dbReference type="Proteomes" id="UP000008711"/>
    </source>
</evidence>
<dbReference type="MEROPS" id="S09.A64"/>
<keyword evidence="4" id="KW-0732">Signal</keyword>
<dbReference type="ESTHER" id="droer-b3n577">
    <property type="family name" value="DPP4N_Peptidase_S9"/>
</dbReference>
<feature type="domain" description="Peptidase S9 prolyl oligopeptidase catalytic" evidence="5">
    <location>
        <begin position="545"/>
        <end position="746"/>
    </location>
</feature>
<accession>B3N577</accession>
<dbReference type="GO" id="GO:0005886">
    <property type="term" value="C:plasma membrane"/>
    <property type="evidence" value="ECO:0007669"/>
    <property type="project" value="TreeGrafter"/>
</dbReference>
<reference evidence="7 8" key="1">
    <citation type="journal article" date="2007" name="Nature">
        <title>Evolution of genes and genomes on the Drosophila phylogeny.</title>
        <authorList>
            <consortium name="Drosophila 12 Genomes Consortium"/>
            <person name="Clark A.G."/>
            <person name="Eisen M.B."/>
            <person name="Smith D.R."/>
            <person name="Bergman C.M."/>
            <person name="Oliver B."/>
            <person name="Markow T.A."/>
            <person name="Kaufman T.C."/>
            <person name="Kellis M."/>
            <person name="Gelbart W."/>
            <person name="Iyer V.N."/>
            <person name="Pollard D.A."/>
            <person name="Sackton T.B."/>
            <person name="Larracuente A.M."/>
            <person name="Singh N.D."/>
            <person name="Abad J.P."/>
            <person name="Abt D.N."/>
            <person name="Adryan B."/>
            <person name="Aguade M."/>
            <person name="Akashi H."/>
            <person name="Anderson W.W."/>
            <person name="Aquadro C.F."/>
            <person name="Ardell D.H."/>
            <person name="Arguello R."/>
            <person name="Artieri C.G."/>
            <person name="Barbash D.A."/>
            <person name="Barker D."/>
            <person name="Barsanti P."/>
            <person name="Batterham P."/>
            <person name="Batzoglou S."/>
            <person name="Begun D."/>
            <person name="Bhutkar A."/>
            <person name="Blanco E."/>
            <person name="Bosak S.A."/>
            <person name="Bradley R.K."/>
            <person name="Brand A.D."/>
            <person name="Brent M.R."/>
            <person name="Brooks A.N."/>
            <person name="Brown R.H."/>
            <person name="Butlin R.K."/>
            <person name="Caggese C."/>
            <person name="Calvi B.R."/>
            <person name="Bernardo de Carvalho A."/>
            <person name="Caspi A."/>
            <person name="Castrezana S."/>
            <person name="Celniker S.E."/>
            <person name="Chang J.L."/>
            <person name="Chapple C."/>
            <person name="Chatterji S."/>
            <person name="Chinwalla A."/>
            <person name="Civetta A."/>
            <person name="Clifton S.W."/>
            <person name="Comeron J.M."/>
            <person name="Costello J.C."/>
            <person name="Coyne J.A."/>
            <person name="Daub J."/>
            <person name="David R.G."/>
            <person name="Delcher A.L."/>
            <person name="Delehaunty K."/>
            <person name="Do C.B."/>
            <person name="Ebling H."/>
            <person name="Edwards K."/>
            <person name="Eickbush T."/>
            <person name="Evans J.D."/>
            <person name="Filipski A."/>
            <person name="Findeiss S."/>
            <person name="Freyhult E."/>
            <person name="Fulton L."/>
            <person name="Fulton R."/>
            <person name="Garcia A.C."/>
            <person name="Gardiner A."/>
            <person name="Garfield D.A."/>
            <person name="Garvin B.E."/>
            <person name="Gibson G."/>
            <person name="Gilbert D."/>
            <person name="Gnerre S."/>
            <person name="Godfrey J."/>
            <person name="Good R."/>
            <person name="Gotea V."/>
            <person name="Gravely B."/>
            <person name="Greenberg A.J."/>
            <person name="Griffiths-Jones S."/>
            <person name="Gross S."/>
            <person name="Guigo R."/>
            <person name="Gustafson E.A."/>
            <person name="Haerty W."/>
            <person name="Hahn M.W."/>
            <person name="Halligan D.L."/>
            <person name="Halpern A.L."/>
            <person name="Halter G.M."/>
            <person name="Han M.V."/>
            <person name="Heger A."/>
            <person name="Hillier L."/>
            <person name="Hinrichs A.S."/>
            <person name="Holmes I."/>
            <person name="Hoskins R.A."/>
            <person name="Hubisz M.J."/>
            <person name="Hultmark D."/>
            <person name="Huntley M.A."/>
            <person name="Jaffe D.B."/>
            <person name="Jagadeeshan S."/>
            <person name="Jeck W.R."/>
            <person name="Johnson J."/>
            <person name="Jones C.D."/>
            <person name="Jordan W.C."/>
            <person name="Karpen G.H."/>
            <person name="Kataoka E."/>
            <person name="Keightley P.D."/>
            <person name="Kheradpour P."/>
            <person name="Kirkness E.F."/>
            <person name="Koerich L.B."/>
            <person name="Kristiansen K."/>
            <person name="Kudrna D."/>
            <person name="Kulathinal R.J."/>
            <person name="Kumar S."/>
            <person name="Kwok R."/>
            <person name="Lander E."/>
            <person name="Langley C.H."/>
            <person name="Lapoint R."/>
            <person name="Lazzaro B.P."/>
            <person name="Lee S.J."/>
            <person name="Levesque L."/>
            <person name="Li R."/>
            <person name="Lin C.F."/>
            <person name="Lin M.F."/>
            <person name="Lindblad-Toh K."/>
            <person name="Llopart A."/>
            <person name="Long M."/>
            <person name="Low L."/>
            <person name="Lozovsky E."/>
            <person name="Lu J."/>
            <person name="Luo M."/>
            <person name="Machado C.A."/>
            <person name="Makalowski W."/>
            <person name="Marzo M."/>
            <person name="Matsuda M."/>
            <person name="Matzkin L."/>
            <person name="McAllister B."/>
            <person name="McBride C.S."/>
            <person name="McKernan B."/>
            <person name="McKernan K."/>
            <person name="Mendez-Lago M."/>
            <person name="Minx P."/>
            <person name="Mollenhauer M.U."/>
            <person name="Montooth K."/>
            <person name="Mount S.M."/>
            <person name="Mu X."/>
            <person name="Myers E."/>
            <person name="Negre B."/>
            <person name="Newfeld S."/>
            <person name="Nielsen R."/>
            <person name="Noor M.A."/>
            <person name="O'Grady P."/>
            <person name="Pachter L."/>
            <person name="Papaceit M."/>
            <person name="Parisi M.J."/>
            <person name="Parisi M."/>
            <person name="Parts L."/>
            <person name="Pedersen J.S."/>
            <person name="Pesole G."/>
            <person name="Phillippy A.M."/>
            <person name="Ponting C.P."/>
            <person name="Pop M."/>
            <person name="Porcelli D."/>
            <person name="Powell J.R."/>
            <person name="Prohaska S."/>
            <person name="Pruitt K."/>
            <person name="Puig M."/>
            <person name="Quesneville H."/>
            <person name="Ram K.R."/>
            <person name="Rand D."/>
            <person name="Rasmussen M.D."/>
            <person name="Reed L.K."/>
            <person name="Reenan R."/>
            <person name="Reily A."/>
            <person name="Remington K.A."/>
            <person name="Rieger T.T."/>
            <person name="Ritchie M.G."/>
            <person name="Robin C."/>
            <person name="Rogers Y.H."/>
            <person name="Rohde C."/>
            <person name="Rozas J."/>
            <person name="Rubenfield M.J."/>
            <person name="Ruiz A."/>
            <person name="Russo S."/>
            <person name="Salzberg S.L."/>
            <person name="Sanchez-Gracia A."/>
            <person name="Saranga D.J."/>
            <person name="Sato H."/>
            <person name="Schaeffer S.W."/>
            <person name="Schatz M.C."/>
            <person name="Schlenke T."/>
            <person name="Schwartz R."/>
            <person name="Segarra C."/>
            <person name="Singh R.S."/>
            <person name="Sirot L."/>
            <person name="Sirota M."/>
            <person name="Sisneros N.B."/>
            <person name="Smith C.D."/>
            <person name="Smith T.F."/>
            <person name="Spieth J."/>
            <person name="Stage D.E."/>
            <person name="Stark A."/>
            <person name="Stephan W."/>
            <person name="Strausberg R.L."/>
            <person name="Strempel S."/>
            <person name="Sturgill D."/>
            <person name="Sutton G."/>
            <person name="Sutton G.G."/>
            <person name="Tao W."/>
            <person name="Teichmann S."/>
            <person name="Tobari Y.N."/>
            <person name="Tomimura Y."/>
            <person name="Tsolas J.M."/>
            <person name="Valente V.L."/>
            <person name="Venter E."/>
            <person name="Venter J.C."/>
            <person name="Vicario S."/>
            <person name="Vieira F.G."/>
            <person name="Vilella A.J."/>
            <person name="Villasante A."/>
            <person name="Walenz B."/>
            <person name="Wang J."/>
            <person name="Wasserman M."/>
            <person name="Watts T."/>
            <person name="Wilson D."/>
            <person name="Wilson R.K."/>
            <person name="Wing R.A."/>
            <person name="Wolfner M.F."/>
            <person name="Wong A."/>
            <person name="Wong G.K."/>
            <person name="Wu C.I."/>
            <person name="Wu G."/>
            <person name="Yamamoto D."/>
            <person name="Yang H.P."/>
            <person name="Yang S.P."/>
            <person name="Yorke J.A."/>
            <person name="Yoshida K."/>
            <person name="Zdobnov E."/>
            <person name="Zhang P."/>
            <person name="Zhang Y."/>
            <person name="Zimin A.V."/>
            <person name="Baldwin J."/>
            <person name="Abdouelleil A."/>
            <person name="Abdulkadir J."/>
            <person name="Abebe A."/>
            <person name="Abera B."/>
            <person name="Abreu J."/>
            <person name="Acer S.C."/>
            <person name="Aftuck L."/>
            <person name="Alexander A."/>
            <person name="An P."/>
            <person name="Anderson E."/>
            <person name="Anderson S."/>
            <person name="Arachi H."/>
            <person name="Azer M."/>
            <person name="Bachantsang P."/>
            <person name="Barry A."/>
            <person name="Bayul T."/>
            <person name="Berlin A."/>
            <person name="Bessette D."/>
            <person name="Bloom T."/>
            <person name="Blye J."/>
            <person name="Boguslavskiy L."/>
            <person name="Bonnet C."/>
            <person name="Boukhgalter B."/>
            <person name="Bourzgui I."/>
            <person name="Brown A."/>
            <person name="Cahill P."/>
            <person name="Channer S."/>
            <person name="Cheshatsang Y."/>
            <person name="Chuda L."/>
            <person name="Citroen M."/>
            <person name="Collymore A."/>
            <person name="Cooke P."/>
            <person name="Costello M."/>
            <person name="D'Aco K."/>
            <person name="Daza R."/>
            <person name="De Haan G."/>
            <person name="DeGray S."/>
            <person name="DeMaso C."/>
            <person name="Dhargay N."/>
            <person name="Dooley K."/>
            <person name="Dooley E."/>
            <person name="Doricent M."/>
            <person name="Dorje P."/>
            <person name="Dorjee K."/>
            <person name="Dupes A."/>
            <person name="Elong R."/>
            <person name="Falk J."/>
            <person name="Farina A."/>
            <person name="Faro S."/>
            <person name="Ferguson D."/>
            <person name="Fisher S."/>
            <person name="Foley C.D."/>
            <person name="Franke A."/>
            <person name="Friedrich D."/>
            <person name="Gadbois L."/>
            <person name="Gearin G."/>
            <person name="Gearin C.R."/>
            <person name="Giannoukos G."/>
            <person name="Goode T."/>
            <person name="Graham J."/>
            <person name="Grandbois E."/>
            <person name="Grewal S."/>
            <person name="Gyaltsen K."/>
            <person name="Hafez N."/>
            <person name="Hagos B."/>
            <person name="Hall J."/>
            <person name="Henson C."/>
            <person name="Hollinger A."/>
            <person name="Honan T."/>
            <person name="Huard M.D."/>
            <person name="Hughes L."/>
            <person name="Hurhula B."/>
            <person name="Husby M.E."/>
            <person name="Kamat A."/>
            <person name="Kanga B."/>
            <person name="Kashin S."/>
            <person name="Khazanovich D."/>
            <person name="Kisner P."/>
            <person name="Lance K."/>
            <person name="Lara M."/>
            <person name="Lee W."/>
            <person name="Lennon N."/>
            <person name="Letendre F."/>
            <person name="LeVine R."/>
            <person name="Lipovsky A."/>
            <person name="Liu X."/>
            <person name="Liu J."/>
            <person name="Liu S."/>
            <person name="Lokyitsang T."/>
            <person name="Lokyitsang Y."/>
            <person name="Lubonja R."/>
            <person name="Lui A."/>
            <person name="MacDonald P."/>
            <person name="Magnisalis V."/>
            <person name="Maru K."/>
            <person name="Matthews C."/>
            <person name="McCusker W."/>
            <person name="McDonough S."/>
            <person name="Mehta T."/>
            <person name="Meldrim J."/>
            <person name="Meneus L."/>
            <person name="Mihai O."/>
            <person name="Mihalev A."/>
            <person name="Mihova T."/>
            <person name="Mittelman R."/>
            <person name="Mlenga V."/>
            <person name="Montmayeur A."/>
            <person name="Mulrain L."/>
            <person name="Navidi A."/>
            <person name="Naylor J."/>
            <person name="Negash T."/>
            <person name="Nguyen T."/>
            <person name="Nguyen N."/>
            <person name="Nicol R."/>
            <person name="Norbu C."/>
            <person name="Norbu N."/>
            <person name="Novod N."/>
            <person name="O'Neill B."/>
            <person name="Osman S."/>
            <person name="Markiewicz E."/>
            <person name="Oyono O.L."/>
            <person name="Patti C."/>
            <person name="Phunkhang P."/>
            <person name="Pierre F."/>
            <person name="Priest M."/>
            <person name="Raghuraman S."/>
            <person name="Rege F."/>
            <person name="Reyes R."/>
            <person name="Rise C."/>
            <person name="Rogov P."/>
            <person name="Ross K."/>
            <person name="Ryan E."/>
            <person name="Settipalli S."/>
            <person name="Shea T."/>
            <person name="Sherpa N."/>
            <person name="Shi L."/>
            <person name="Shih D."/>
            <person name="Sparrow T."/>
            <person name="Spaulding J."/>
            <person name="Stalker J."/>
            <person name="Stange-Thomann N."/>
            <person name="Stavropoulos S."/>
            <person name="Stone C."/>
            <person name="Strader C."/>
            <person name="Tesfaye S."/>
            <person name="Thomson T."/>
            <person name="Thoulutsang Y."/>
            <person name="Thoulutsang D."/>
            <person name="Topham K."/>
            <person name="Topping I."/>
            <person name="Tsamla T."/>
            <person name="Vassiliev H."/>
            <person name="Vo A."/>
            <person name="Wangchuk T."/>
            <person name="Wangdi T."/>
            <person name="Weiand M."/>
            <person name="Wilkinson J."/>
            <person name="Wilson A."/>
            <person name="Yadav S."/>
            <person name="Young G."/>
            <person name="Yu Q."/>
            <person name="Zembek L."/>
            <person name="Zhong D."/>
            <person name="Zimmer A."/>
            <person name="Zwirko Z."/>
            <person name="Jaffe D.B."/>
            <person name="Alvarez P."/>
            <person name="Brockman W."/>
            <person name="Butler J."/>
            <person name="Chin C."/>
            <person name="Gnerre S."/>
            <person name="Grabherr M."/>
            <person name="Kleber M."/>
            <person name="Mauceli E."/>
            <person name="MacCallum I."/>
        </authorList>
    </citation>
    <scope>NUCLEOTIDE SEQUENCE [LARGE SCALE GENOMIC DNA]</scope>
    <source>
        <strain evidence="7 8">TSC#14021-0224.01</strain>
    </source>
</reference>
<dbReference type="OMA" id="YDVYDIA"/>
<dbReference type="KEGG" id="der:6542912"/>
<evidence type="ECO:0000256" key="2">
    <source>
        <dbReference type="ARBA" id="ARBA00023180"/>
    </source>
</evidence>
<dbReference type="InterPro" id="IPR002469">
    <property type="entry name" value="Peptidase_S9B_N"/>
</dbReference>
<dbReference type="Proteomes" id="UP000008711">
    <property type="component" value="Unassembled WGS sequence"/>
</dbReference>
<dbReference type="Pfam" id="PF00326">
    <property type="entry name" value="Peptidase_S9"/>
    <property type="match status" value="1"/>
</dbReference>
<dbReference type="eggNOG" id="KOG2100">
    <property type="taxonomic scope" value="Eukaryota"/>
</dbReference>
<dbReference type="InterPro" id="IPR001375">
    <property type="entry name" value="Peptidase_S9_cat"/>
</dbReference>
<dbReference type="OrthoDB" id="16520at2759"/>
<dbReference type="FunFam" id="2.140.10.30:FF:000009">
    <property type="entry name" value="Uncharacterized protein, isoform D"/>
    <property type="match status" value="1"/>
</dbReference>
<dbReference type="AlphaFoldDB" id="B3N577"/>
<dbReference type="PhylomeDB" id="B3N577"/>
<dbReference type="SMR" id="B3N577"/>
<dbReference type="GO" id="GO:0006508">
    <property type="term" value="P:proteolysis"/>
    <property type="evidence" value="ECO:0007669"/>
    <property type="project" value="InterPro"/>
</dbReference>
<sequence>MPVNPLLITALGLCFTAICARPSTAAAAIGRVEGAEGQKTAWELTEALYGTSGLRGFNGTWITDEEFYYTAPDRSIHKFNAATKTDEIFQNSSFLNNYVGATFSLSPDNTKILIRHNLTEKFRHSYIAQYDVFDIESSTSVQIHKGEKLQYCGWSPLRDRLAYVYLNNVFIHFSDSLEMSITDDGVDGVVYNGVPDWVYEEEVLSSGSAIWWSPEGSRLAVGFFNDTEVETFTYFLYGDGANTYYQYPHEEQLKYPKSGSKNPVVNLRVYDVSENEPTMHSIMAPVEIVGSDHILQSVVWSNATHLLITWMNRRQNLASIQSCSYLGDCAEVRRLEEPLGWVDISTPKCLTTGKSCIFGYFIDNWRQVWNLDLETGLNSWQSRGNFTVSNVYGYDEARDKLYYQATLPGDPSVYHVFRNDECLSCDQIDADGVACRSASATFSKSFSYYTLTCTGPNPSYTRIFEAATKTLQVDWEPNTAYRKQIEQKLRPSYRFMNVTLADGSVGYAKLALPPNFVETKKYPLIVVVYQGPNSVRVTNGFTLGYEAFVTTSRETIYAYIDGRGTGNKGKDLLFSVNNDLGDHEVEDQLFVTRWMQENLAYVDAERCGIWGWSYGGYMTAKTIEKDDERVFQCGVSVAPVTSWLYYDTIYTERYMGLPTADDNSDKYRESSVFHNLKNFKSHDFLLIHGSGDDNVHYQHSLLLAKLLQRNDIPFEEQTYTDENHSIGNAQPHLYHTIDAFWANCLNIDVYEDSA</sequence>
<dbReference type="PANTHER" id="PTHR11731">
    <property type="entry name" value="PROTEASE FAMILY S9B,C DIPEPTIDYL-PEPTIDASE IV-RELATED"/>
    <property type="match status" value="1"/>
</dbReference>
<evidence type="ECO:0000256" key="1">
    <source>
        <dbReference type="ARBA" id="ARBA00010036"/>
    </source>
</evidence>
<keyword evidence="2" id="KW-0325">Glycoprotein</keyword>
<dbReference type="GO" id="GO:0008239">
    <property type="term" value="F:dipeptidyl-peptidase activity"/>
    <property type="evidence" value="ECO:0007669"/>
    <property type="project" value="EnsemblMetazoa"/>
</dbReference>
<dbReference type="SUPFAM" id="SSF53474">
    <property type="entry name" value="alpha/beta-Hydrolases"/>
    <property type="match status" value="1"/>
</dbReference>
<evidence type="ECO:0000256" key="3">
    <source>
        <dbReference type="ARBA" id="ARBA00072929"/>
    </source>
</evidence>
<dbReference type="Gene3D" id="3.40.50.1820">
    <property type="entry name" value="alpha/beta hydrolase"/>
    <property type="match status" value="1"/>
</dbReference>